<dbReference type="EMBL" id="VCKY01000234">
    <property type="protein sequence ID" value="TMR09428.1"/>
    <property type="molecule type" value="Genomic_DNA"/>
</dbReference>
<feature type="domain" description="Lantibiotic dehydratase N-terminal" evidence="2">
    <location>
        <begin position="586"/>
        <end position="706"/>
    </location>
</feature>
<evidence type="ECO:0000256" key="1">
    <source>
        <dbReference type="SAM" id="MobiDB-lite"/>
    </source>
</evidence>
<feature type="region of interest" description="Disordered" evidence="1">
    <location>
        <begin position="54"/>
        <end position="77"/>
    </location>
</feature>
<keyword evidence="4" id="KW-1185">Reference proteome</keyword>
<dbReference type="AlphaFoldDB" id="A0A5S4F0I0"/>
<dbReference type="Pfam" id="PF04738">
    <property type="entry name" value="Lant_dehydr_N"/>
    <property type="match status" value="1"/>
</dbReference>
<name>A0A5S4F0I0_9ACTN</name>
<evidence type="ECO:0000259" key="2">
    <source>
        <dbReference type="Pfam" id="PF04738"/>
    </source>
</evidence>
<sequence>MADEWTLLPAVVVRSSGFPWELVLSLAYPRAAETAAAVVRLEREALDLLARPQASGRPPRAIRGRLRRLRPLPPGTPGPPDWLADWNRVTGLLEEARLALADVVAADAARARTATAAIASDERFLDALVCSAPAAYRELRRSPAEAARRLAPHLQRLATRCAQTGFYAPIDFARIEPGRDSGYTWAGHRECARRIAYPAARVGEALQQRILADPALVAGLVPRRRRARRTETDTGHDGATFAGHCDGRRTLAEIAADTGTGLERASAALAVAVRRGLLTHDLCPPATIPDPLGWLRDRLPGEEAPAVPEPGLVAARGVPAQRRRAFARPRPAAGADLPLVRRVREIADLLERYPAASPDVKLAVQSRIETLAGGGQRAGRDERVVVYEAAAGTLHVTVGDPLAADLRERVPAALGPLAEEAELTRLRTNRLLAGRLGAGTFELAEVLPAAGNLEIRHGDRIAGLVRDADPDAGALDLAGVFGEPVPPAAPVLCAADVMVAAPSLEAYEPGVTPLVLGGLHPAPLLTPWELQFRRDGAIAGARPSSAERDAAVARALRGFTALNVISPRADGLPALELPGPVLESGGAAADPRRRRLGLDDLYVWCDGHRAVLRAKGSDEPLMFHNGEPGHALHTAFALPKIRPPVLPDLPRIPRLTWGNVVISRRRWRLGRMVFEALGRAGGDRELLLAMARLRERHDLPRTFFAAAFSSAERSPVYVDTRAPALIEQLARLAGTAERLTLTETLPGPEECWLRDGGQRFAALLRCVYLRPAARAGECG</sequence>
<accession>A0A5S4F0I0</accession>
<comment type="caution">
    <text evidence="3">The sequence shown here is derived from an EMBL/GenBank/DDBJ whole genome shotgun (WGS) entry which is preliminary data.</text>
</comment>
<dbReference type="OrthoDB" id="8428173at2"/>
<evidence type="ECO:0000313" key="3">
    <source>
        <dbReference type="EMBL" id="TMR09428.1"/>
    </source>
</evidence>
<gene>
    <name evidence="3" type="ORF">ETD86_43600</name>
</gene>
<dbReference type="RefSeq" id="WP_138672502.1">
    <property type="nucleotide sequence ID" value="NZ_VCKY01000234.1"/>
</dbReference>
<reference evidence="3 4" key="1">
    <citation type="submission" date="2019-05" db="EMBL/GenBank/DDBJ databases">
        <title>Draft genome sequence of Nonomuraea turkmeniaca DSM 43926.</title>
        <authorList>
            <person name="Saricaoglu S."/>
            <person name="Isik K."/>
        </authorList>
    </citation>
    <scope>NUCLEOTIDE SEQUENCE [LARGE SCALE GENOMIC DNA]</scope>
    <source>
        <strain evidence="3 4">DSM 43926</strain>
    </source>
</reference>
<dbReference type="InterPro" id="IPR006827">
    <property type="entry name" value="Lant_deHydtase_N"/>
</dbReference>
<dbReference type="Proteomes" id="UP000309128">
    <property type="component" value="Unassembled WGS sequence"/>
</dbReference>
<organism evidence="3 4">
    <name type="scientific">Nonomuraea turkmeniaca</name>
    <dbReference type="NCBI Taxonomy" id="103838"/>
    <lineage>
        <taxon>Bacteria</taxon>
        <taxon>Bacillati</taxon>
        <taxon>Actinomycetota</taxon>
        <taxon>Actinomycetes</taxon>
        <taxon>Streptosporangiales</taxon>
        <taxon>Streptosporangiaceae</taxon>
        <taxon>Nonomuraea</taxon>
    </lineage>
</organism>
<feature type="compositionally biased region" description="Basic residues" evidence="1">
    <location>
        <begin position="60"/>
        <end position="70"/>
    </location>
</feature>
<protein>
    <submittedName>
        <fullName evidence="3">Lantibiotic dehydratase</fullName>
    </submittedName>
</protein>
<proteinExistence type="predicted"/>
<evidence type="ECO:0000313" key="4">
    <source>
        <dbReference type="Proteomes" id="UP000309128"/>
    </source>
</evidence>